<name>A0ABW6P9M2_9NOCA</name>
<dbReference type="EMBL" id="JBIAMT010000005">
    <property type="protein sequence ID" value="MFF0499851.1"/>
    <property type="molecule type" value="Genomic_DNA"/>
</dbReference>
<dbReference type="InterPro" id="IPR050509">
    <property type="entry name" value="CoA-transferase_III"/>
</dbReference>
<dbReference type="InterPro" id="IPR003673">
    <property type="entry name" value="CoA-Trfase_fam_III"/>
</dbReference>
<dbReference type="Proteomes" id="UP001601442">
    <property type="component" value="Unassembled WGS sequence"/>
</dbReference>
<dbReference type="SUPFAM" id="SSF89796">
    <property type="entry name" value="CoA-transferase family III (CaiB/BaiF)"/>
    <property type="match status" value="1"/>
</dbReference>
<dbReference type="PANTHER" id="PTHR48228:SF5">
    <property type="entry name" value="ALPHA-METHYLACYL-COA RACEMASE"/>
    <property type="match status" value="1"/>
</dbReference>
<keyword evidence="2" id="KW-1185">Reference proteome</keyword>
<evidence type="ECO:0000313" key="1">
    <source>
        <dbReference type="EMBL" id="MFF0499851.1"/>
    </source>
</evidence>
<dbReference type="RefSeq" id="WP_387398672.1">
    <property type="nucleotide sequence ID" value="NZ_JBIAMT010000005.1"/>
</dbReference>
<dbReference type="GO" id="GO:0016740">
    <property type="term" value="F:transferase activity"/>
    <property type="evidence" value="ECO:0007669"/>
    <property type="project" value="UniProtKB-KW"/>
</dbReference>
<dbReference type="InterPro" id="IPR023606">
    <property type="entry name" value="CoA-Trfase_III_dom_1_sf"/>
</dbReference>
<proteinExistence type="predicted"/>
<accession>A0ABW6P9M2</accession>
<dbReference type="PANTHER" id="PTHR48228">
    <property type="entry name" value="SUCCINYL-COA--D-CITRAMALATE COA-TRANSFERASE"/>
    <property type="match status" value="1"/>
</dbReference>
<keyword evidence="1" id="KW-0808">Transferase</keyword>
<protein>
    <submittedName>
        <fullName evidence="1">CoA transferase</fullName>
    </submittedName>
</protein>
<dbReference type="Pfam" id="PF02515">
    <property type="entry name" value="CoA_transf_3"/>
    <property type="match status" value="1"/>
</dbReference>
<sequence>MFDDGLAGLLRRWLEPIGSVPSTATKSDAGLSCPVVDWAGSGAVALSGHADGAPVLGPAALPALLVDVANAFGALAAWTGRDVTPDPARLLTGRAGLLGFTRRGRTSAGGATRLLRARTGWCAVTLAREDDVDLVPAVVGRAEIGDPWDEMSAAASVEDAGDFVARVRSLGMPAAALPTEPYCPERPWRVTRIAPPRSTTRLDRSLVVDLSSLWAGPLCAHLLGQAGATVVKVESTRRPDGARRGNPMFFDWLHAGHESVAVDFHSPSGRAVVADLIAAADIVIEASRPRALAHLGLAPEALTHQPGKVWVSITGYGRKRPEWVAFGDDAAVAGALVGWSRGQPVFCADAVADPLSGLTAALGVAASVASGGGHLIDLSMREVAASFAGAPYREHGFHEVIRAGAGWVVCCPLLHDRRAVLSPSPPPVSAAAAPLGADTATVLRRHAITR</sequence>
<organism evidence="1 2">
    <name type="scientific">Nocardia aobensis</name>
    <dbReference type="NCBI Taxonomy" id="257277"/>
    <lineage>
        <taxon>Bacteria</taxon>
        <taxon>Bacillati</taxon>
        <taxon>Actinomycetota</taxon>
        <taxon>Actinomycetes</taxon>
        <taxon>Mycobacteriales</taxon>
        <taxon>Nocardiaceae</taxon>
        <taxon>Nocardia</taxon>
    </lineage>
</organism>
<gene>
    <name evidence="1" type="ORF">ACFYU5_25860</name>
</gene>
<comment type="caution">
    <text evidence="1">The sequence shown here is derived from an EMBL/GenBank/DDBJ whole genome shotgun (WGS) entry which is preliminary data.</text>
</comment>
<evidence type="ECO:0000313" key="2">
    <source>
        <dbReference type="Proteomes" id="UP001601442"/>
    </source>
</evidence>
<dbReference type="Gene3D" id="3.40.50.10540">
    <property type="entry name" value="Crotonobetainyl-coa:carnitine coa-transferase, domain 1"/>
    <property type="match status" value="1"/>
</dbReference>
<reference evidence="1 2" key="1">
    <citation type="submission" date="2024-10" db="EMBL/GenBank/DDBJ databases">
        <title>The Natural Products Discovery Center: Release of the First 8490 Sequenced Strains for Exploring Actinobacteria Biosynthetic Diversity.</title>
        <authorList>
            <person name="Kalkreuter E."/>
            <person name="Kautsar S.A."/>
            <person name="Yang D."/>
            <person name="Bader C.D."/>
            <person name="Teijaro C.N."/>
            <person name="Fluegel L."/>
            <person name="Davis C.M."/>
            <person name="Simpson J.R."/>
            <person name="Lauterbach L."/>
            <person name="Steele A.D."/>
            <person name="Gui C."/>
            <person name="Meng S."/>
            <person name="Li G."/>
            <person name="Viehrig K."/>
            <person name="Ye F."/>
            <person name="Su P."/>
            <person name="Kiefer A.F."/>
            <person name="Nichols A."/>
            <person name="Cepeda A.J."/>
            <person name="Yan W."/>
            <person name="Fan B."/>
            <person name="Jiang Y."/>
            <person name="Adhikari A."/>
            <person name="Zheng C.-J."/>
            <person name="Schuster L."/>
            <person name="Cowan T.M."/>
            <person name="Smanski M.J."/>
            <person name="Chevrette M.G."/>
            <person name="De Carvalho L.P.S."/>
            <person name="Shen B."/>
        </authorList>
    </citation>
    <scope>NUCLEOTIDE SEQUENCE [LARGE SCALE GENOMIC DNA]</scope>
    <source>
        <strain evidence="1 2">NPDC004119</strain>
    </source>
</reference>